<protein>
    <recommendedName>
        <fullName evidence="1">DUF3730 domain-containing protein</fullName>
    </recommendedName>
</protein>
<dbReference type="PANTHER" id="PTHR16212:SF4">
    <property type="entry name" value="FOCADHESIN"/>
    <property type="match status" value="1"/>
</dbReference>
<dbReference type="AlphaFoldDB" id="A0AAV3RSH3"/>
<dbReference type="PANTHER" id="PTHR16212">
    <property type="entry name" value="FOCADHESIN FAMILY MEMBER"/>
    <property type="match status" value="1"/>
</dbReference>
<keyword evidence="3" id="KW-1185">Reference proteome</keyword>
<reference evidence="2 3" key="1">
    <citation type="submission" date="2024-01" db="EMBL/GenBank/DDBJ databases">
        <title>The complete chloroplast genome sequence of Lithospermum erythrorhizon: insights into the phylogenetic relationship among Boraginaceae species and the maternal lineages of purple gromwells.</title>
        <authorList>
            <person name="Okada T."/>
            <person name="Watanabe K."/>
        </authorList>
    </citation>
    <scope>NUCLEOTIDE SEQUENCE [LARGE SCALE GENOMIC DNA]</scope>
</reference>
<organism evidence="2 3">
    <name type="scientific">Lithospermum erythrorhizon</name>
    <name type="common">Purple gromwell</name>
    <name type="synonym">Lithospermum officinale var. erythrorhizon</name>
    <dbReference type="NCBI Taxonomy" id="34254"/>
    <lineage>
        <taxon>Eukaryota</taxon>
        <taxon>Viridiplantae</taxon>
        <taxon>Streptophyta</taxon>
        <taxon>Embryophyta</taxon>
        <taxon>Tracheophyta</taxon>
        <taxon>Spermatophyta</taxon>
        <taxon>Magnoliopsida</taxon>
        <taxon>eudicotyledons</taxon>
        <taxon>Gunneridae</taxon>
        <taxon>Pentapetalae</taxon>
        <taxon>asterids</taxon>
        <taxon>lamiids</taxon>
        <taxon>Boraginales</taxon>
        <taxon>Boraginaceae</taxon>
        <taxon>Boraginoideae</taxon>
        <taxon>Lithospermeae</taxon>
        <taxon>Lithospermum</taxon>
    </lineage>
</organism>
<name>A0AAV3RSH3_LITER</name>
<dbReference type="GO" id="GO:0060147">
    <property type="term" value="P:regulation of post-transcriptional gene silencing"/>
    <property type="evidence" value="ECO:0007669"/>
    <property type="project" value="InterPro"/>
</dbReference>
<gene>
    <name evidence="2" type="ORF">LIER_31600</name>
</gene>
<dbReference type="Proteomes" id="UP001454036">
    <property type="component" value="Unassembled WGS sequence"/>
</dbReference>
<feature type="domain" description="DUF3730" evidence="1">
    <location>
        <begin position="557"/>
        <end position="621"/>
    </location>
</feature>
<accession>A0AAV3RSH3</accession>
<dbReference type="Pfam" id="PF12530">
    <property type="entry name" value="DUF3730"/>
    <property type="match status" value="2"/>
</dbReference>
<evidence type="ECO:0000259" key="1">
    <source>
        <dbReference type="Pfam" id="PF12530"/>
    </source>
</evidence>
<sequence>MEESYSDLLSRTRVPQAALQKQAVVTLFDKLVTSPPHLGLNSSIGRDAITQCLHSPSPSVLNQSILQLIKLVINNDSNYDLSRALIDLQAALEQVVLNNPGLVSVFVKGLGVLIRFGFQNKDHDFLLISQSSLNHPFVKILSCGIEVHSELVQQVLAFVTQSSHARIEEICEFLRPFLNYAIVQVTVSVSFLSFLQKLIPAMSSLCCSLPGKSIPIIKFLMSSLKFFPCKNSEDVAYVLHWVEYLVDAYLVVLTELVNTRSTVHEAQLYLVELLEDIFSLHRDLYRYGNLVDNILRIAKHSLVVQKNLGLSFIPEYSTIKMSLFMMLIKSQLEHEQYSIAKFITFLLKWKNEHENSFVGAASTLNEELLFILPIFNVQSSPSMPVKRAATELLFILGKLSTELLNSPLKLPDTEKEFSSSSTPESIILRCVKHLSFQDQALESCHSYLHLVRIGDSPCQNNICRPWMSLLAEYSMWFMGKLKSPVSITESQEIFLTEMPLILGAISSVMIMNPTFSSYAIDLLVACGALDPSLSVSLLLTVPFFNHIFSAEHEDINVHSVVLKLLHMIPSLASHSAMVPLVVQTILPMLQKDTNPALIATATRLICKAWEVNDRVFGSLQVCFGGMNSLSKEMKK</sequence>
<evidence type="ECO:0000313" key="2">
    <source>
        <dbReference type="EMBL" id="GAA0184312.1"/>
    </source>
</evidence>
<comment type="caution">
    <text evidence="2">The sequence shown here is derived from an EMBL/GenBank/DDBJ whole genome shotgun (WGS) entry which is preliminary data.</text>
</comment>
<dbReference type="EMBL" id="BAABME010011799">
    <property type="protein sequence ID" value="GAA0184312.1"/>
    <property type="molecule type" value="Genomic_DNA"/>
</dbReference>
<dbReference type="InterPro" id="IPR045163">
    <property type="entry name" value="Focadhesin/RST1"/>
</dbReference>
<feature type="domain" description="DUF3730" evidence="1">
    <location>
        <begin position="87"/>
        <end position="368"/>
    </location>
</feature>
<dbReference type="InterPro" id="IPR022542">
    <property type="entry name" value="FOCAD/RST1_DUF3730"/>
</dbReference>
<proteinExistence type="predicted"/>
<dbReference type="SUPFAM" id="SSF48371">
    <property type="entry name" value="ARM repeat"/>
    <property type="match status" value="1"/>
</dbReference>
<evidence type="ECO:0000313" key="3">
    <source>
        <dbReference type="Proteomes" id="UP001454036"/>
    </source>
</evidence>
<dbReference type="InterPro" id="IPR016024">
    <property type="entry name" value="ARM-type_fold"/>
</dbReference>